<feature type="chain" id="PRO_5030918766" description="Right handed beta helix domain-containing protein" evidence="4">
    <location>
        <begin position="18"/>
        <end position="331"/>
    </location>
</feature>
<feature type="signal peptide" evidence="4">
    <location>
        <begin position="1"/>
        <end position="17"/>
    </location>
</feature>
<dbReference type="GO" id="GO:0007283">
    <property type="term" value="P:spermatogenesis"/>
    <property type="evidence" value="ECO:0007669"/>
    <property type="project" value="TreeGrafter"/>
</dbReference>
<evidence type="ECO:0000256" key="4">
    <source>
        <dbReference type="SAM" id="SignalP"/>
    </source>
</evidence>
<dbReference type="InterPro" id="IPR039448">
    <property type="entry name" value="Beta_helix"/>
</dbReference>
<dbReference type="InterPro" id="IPR012334">
    <property type="entry name" value="Pectin_lyas_fold"/>
</dbReference>
<reference evidence="6" key="1">
    <citation type="submission" date="2021-01" db="EMBL/GenBank/DDBJ databases">
        <authorList>
            <person name="Corre E."/>
            <person name="Pelletier E."/>
            <person name="Niang G."/>
            <person name="Scheremetjew M."/>
            <person name="Finn R."/>
            <person name="Kale V."/>
            <person name="Holt S."/>
            <person name="Cochrane G."/>
            <person name="Meng A."/>
            <person name="Brown T."/>
            <person name="Cohen L."/>
        </authorList>
    </citation>
    <scope>NUCLEOTIDE SEQUENCE</scope>
    <source>
        <strain evidence="6">CCMP325</strain>
    </source>
</reference>
<dbReference type="SUPFAM" id="SSF51126">
    <property type="entry name" value="Pectin lyase-like"/>
    <property type="match status" value="1"/>
</dbReference>
<name>A0A7S0EUZ4_9CRYP</name>
<feature type="domain" description="Right handed beta helix" evidence="5">
    <location>
        <begin position="172"/>
        <end position="277"/>
    </location>
</feature>
<dbReference type="InterPro" id="IPR045140">
    <property type="entry name" value="SHCBP1-like"/>
</dbReference>
<dbReference type="GO" id="GO:0005819">
    <property type="term" value="C:spindle"/>
    <property type="evidence" value="ECO:0007669"/>
    <property type="project" value="UniProtKB-SubCell"/>
</dbReference>
<dbReference type="AlphaFoldDB" id="A0A7S0EUZ4"/>
<keyword evidence="2" id="KW-0963">Cytoplasm</keyword>
<dbReference type="InterPro" id="IPR011050">
    <property type="entry name" value="Pectin_lyase_fold/virulence"/>
</dbReference>
<dbReference type="EMBL" id="HBEO01024839">
    <property type="protein sequence ID" value="CAD8495591.1"/>
    <property type="molecule type" value="Transcribed_RNA"/>
</dbReference>
<dbReference type="Pfam" id="PF13229">
    <property type="entry name" value="Beta_helix"/>
    <property type="match status" value="1"/>
</dbReference>
<comment type="subcellular location">
    <subcellularLocation>
        <location evidence="1">Cytoplasm</location>
        <location evidence="1">Cytoskeleton</location>
        <location evidence="1">Spindle</location>
    </subcellularLocation>
</comment>
<dbReference type="Gene3D" id="2.160.20.10">
    <property type="entry name" value="Single-stranded right-handed beta-helix, Pectin lyase-like"/>
    <property type="match status" value="1"/>
</dbReference>
<evidence type="ECO:0000256" key="1">
    <source>
        <dbReference type="ARBA" id="ARBA00004186"/>
    </source>
</evidence>
<evidence type="ECO:0000256" key="3">
    <source>
        <dbReference type="ARBA" id="ARBA00023212"/>
    </source>
</evidence>
<proteinExistence type="predicted"/>
<organism evidence="6">
    <name type="scientific">Hanusia phi</name>
    <dbReference type="NCBI Taxonomy" id="3032"/>
    <lineage>
        <taxon>Eukaryota</taxon>
        <taxon>Cryptophyceae</taxon>
        <taxon>Pyrenomonadales</taxon>
        <taxon>Geminigeraceae</taxon>
        <taxon>Hanusia</taxon>
    </lineage>
</organism>
<gene>
    <name evidence="6" type="ORF">HPHI1048_LOCUS16712</name>
</gene>
<evidence type="ECO:0000259" key="5">
    <source>
        <dbReference type="Pfam" id="PF13229"/>
    </source>
</evidence>
<keyword evidence="4" id="KW-0732">Signal</keyword>
<keyword evidence="3" id="KW-0206">Cytoskeleton</keyword>
<accession>A0A7S0EUZ4</accession>
<sequence length="331" mass="35284">MTAALVVMLGLSVGAEGFMLANPPLVRHMRHISSSSMSLQQRWTCRQPSLRKSTMPRMASTLETDTSLLTMIEEAQSGDTIVLGKGNYVLPQPVVLSKDVTIKAEDGLLPTDVVIVGEAPRDKRGVMITVSGANVKLQGVKIVHKGGSIPGTLSNGLGSICMMVLEPGDGRNSKLSLDECFVTTETSTAVFVTGGTSRVYVDTCTIGPCGWDVESSSGYGICIFKGAHGEVLNTDVFRCSQSGIIAFYEGSTALVIQCDVGPCQLGGIAAEGQRAQMKASKVKLIDIEWKNCAEYDGGEVILLDEVQALVNGETVVLNDDNKCETRPKPFF</sequence>
<protein>
    <recommendedName>
        <fullName evidence="5">Right handed beta helix domain-containing protein</fullName>
    </recommendedName>
</protein>
<evidence type="ECO:0000313" key="6">
    <source>
        <dbReference type="EMBL" id="CAD8495591.1"/>
    </source>
</evidence>
<evidence type="ECO:0000256" key="2">
    <source>
        <dbReference type="ARBA" id="ARBA00022490"/>
    </source>
</evidence>
<dbReference type="GO" id="GO:0007112">
    <property type="term" value="P:male meiosis cytokinesis"/>
    <property type="evidence" value="ECO:0007669"/>
    <property type="project" value="TreeGrafter"/>
</dbReference>
<dbReference type="PANTHER" id="PTHR14695">
    <property type="entry name" value="SHC SH2-DOMAIN BINDING PROTEIN 1-RELATED"/>
    <property type="match status" value="1"/>
</dbReference>
<dbReference type="PANTHER" id="PTHR14695:SF4">
    <property type="entry name" value="PROTEIN NESSUN DORMA"/>
    <property type="match status" value="1"/>
</dbReference>